<evidence type="ECO:0008006" key="4">
    <source>
        <dbReference type="Google" id="ProtNLM"/>
    </source>
</evidence>
<dbReference type="Proteomes" id="UP001066276">
    <property type="component" value="Chromosome 9"/>
</dbReference>
<reference evidence="2" key="1">
    <citation type="journal article" date="2022" name="bioRxiv">
        <title>Sequencing and chromosome-scale assembly of the giantPleurodeles waltlgenome.</title>
        <authorList>
            <person name="Brown T."/>
            <person name="Elewa A."/>
            <person name="Iarovenko S."/>
            <person name="Subramanian E."/>
            <person name="Araus A.J."/>
            <person name="Petzold A."/>
            <person name="Susuki M."/>
            <person name="Suzuki K.-i.T."/>
            <person name="Hayashi T."/>
            <person name="Toyoda A."/>
            <person name="Oliveira C."/>
            <person name="Osipova E."/>
            <person name="Leigh N.D."/>
            <person name="Simon A."/>
            <person name="Yun M.H."/>
        </authorList>
    </citation>
    <scope>NUCLEOTIDE SEQUENCE</scope>
    <source>
        <strain evidence="2">20211129_DDA</strain>
        <tissue evidence="2">Liver</tissue>
    </source>
</reference>
<dbReference type="AlphaFoldDB" id="A0AAV7NDB6"/>
<sequence>MIKKGAWHLRWLLGRTKAVLAARVRNPVPSVTPGLHGPRTVVTGGESRAGAEPHCRAPSNCLTSTWRLPYLSASSLAPKDLRSTVWRSQRGGDLLVVVP</sequence>
<proteinExistence type="predicted"/>
<evidence type="ECO:0000313" key="2">
    <source>
        <dbReference type="EMBL" id="KAJ1110780.1"/>
    </source>
</evidence>
<evidence type="ECO:0000313" key="3">
    <source>
        <dbReference type="Proteomes" id="UP001066276"/>
    </source>
</evidence>
<keyword evidence="1" id="KW-0732">Signal</keyword>
<dbReference type="EMBL" id="JANPWB010000013">
    <property type="protein sequence ID" value="KAJ1110780.1"/>
    <property type="molecule type" value="Genomic_DNA"/>
</dbReference>
<name>A0AAV7NDB6_PLEWA</name>
<gene>
    <name evidence="2" type="ORF">NDU88_008126</name>
</gene>
<feature type="chain" id="PRO_5043608399" description="Secreted protein" evidence="1">
    <location>
        <begin position="22"/>
        <end position="99"/>
    </location>
</feature>
<evidence type="ECO:0000256" key="1">
    <source>
        <dbReference type="SAM" id="SignalP"/>
    </source>
</evidence>
<protein>
    <recommendedName>
        <fullName evidence="4">Secreted protein</fullName>
    </recommendedName>
</protein>
<feature type="signal peptide" evidence="1">
    <location>
        <begin position="1"/>
        <end position="21"/>
    </location>
</feature>
<accession>A0AAV7NDB6</accession>
<keyword evidence="3" id="KW-1185">Reference proteome</keyword>
<comment type="caution">
    <text evidence="2">The sequence shown here is derived from an EMBL/GenBank/DDBJ whole genome shotgun (WGS) entry which is preliminary data.</text>
</comment>
<organism evidence="2 3">
    <name type="scientific">Pleurodeles waltl</name>
    <name type="common">Iberian ribbed newt</name>
    <dbReference type="NCBI Taxonomy" id="8319"/>
    <lineage>
        <taxon>Eukaryota</taxon>
        <taxon>Metazoa</taxon>
        <taxon>Chordata</taxon>
        <taxon>Craniata</taxon>
        <taxon>Vertebrata</taxon>
        <taxon>Euteleostomi</taxon>
        <taxon>Amphibia</taxon>
        <taxon>Batrachia</taxon>
        <taxon>Caudata</taxon>
        <taxon>Salamandroidea</taxon>
        <taxon>Salamandridae</taxon>
        <taxon>Pleurodelinae</taxon>
        <taxon>Pleurodeles</taxon>
    </lineage>
</organism>